<evidence type="ECO:0000313" key="12">
    <source>
        <dbReference type="EMBL" id="QLG71805.1"/>
    </source>
</evidence>
<dbReference type="EMBL" id="CP058606">
    <property type="protein sequence ID" value="QLG71805.1"/>
    <property type="molecule type" value="Genomic_DNA"/>
</dbReference>
<comment type="similarity">
    <text evidence="2 11">Belongs to the TRM44 family.</text>
</comment>
<protein>
    <recommendedName>
        <fullName evidence="4 11">tRNA (uracil-O(2)-)-methyltransferase</fullName>
        <ecNumber evidence="3 11">2.1.1.211</ecNumber>
    </recommendedName>
</protein>
<evidence type="ECO:0000256" key="1">
    <source>
        <dbReference type="ARBA" id="ARBA00004496"/>
    </source>
</evidence>
<evidence type="ECO:0000256" key="8">
    <source>
        <dbReference type="ARBA" id="ARBA00022691"/>
    </source>
</evidence>
<evidence type="ECO:0000256" key="2">
    <source>
        <dbReference type="ARBA" id="ARBA00009056"/>
    </source>
</evidence>
<comment type="subcellular location">
    <subcellularLocation>
        <location evidence="1 11">Cytoplasm</location>
    </subcellularLocation>
</comment>
<gene>
    <name evidence="12" type="ORF">HG535_0C01540</name>
</gene>
<comment type="function">
    <text evidence="11">Adenosyl-L-methionine (AdoMet)-dependent tRNA (uracil-O(2)-)-methyltransferase.</text>
</comment>
<dbReference type="GeneID" id="59235501"/>
<dbReference type="GO" id="GO:0030488">
    <property type="term" value="P:tRNA methylation"/>
    <property type="evidence" value="ECO:0007669"/>
    <property type="project" value="UniProtKB-UniRule"/>
</dbReference>
<evidence type="ECO:0000256" key="10">
    <source>
        <dbReference type="ARBA" id="ARBA00047957"/>
    </source>
</evidence>
<evidence type="ECO:0000256" key="6">
    <source>
        <dbReference type="ARBA" id="ARBA00022603"/>
    </source>
</evidence>
<dbReference type="Proteomes" id="UP000509704">
    <property type="component" value="Chromosome 3"/>
</dbReference>
<evidence type="ECO:0000256" key="3">
    <source>
        <dbReference type="ARBA" id="ARBA00012795"/>
    </source>
</evidence>
<evidence type="ECO:0000256" key="9">
    <source>
        <dbReference type="ARBA" id="ARBA00022694"/>
    </source>
</evidence>
<dbReference type="PANTHER" id="PTHR21210:SF0">
    <property type="entry name" value="TRNA (URACIL-O(2)-)-METHYLTRANSFERASE-RELATED"/>
    <property type="match status" value="1"/>
</dbReference>
<keyword evidence="7 11" id="KW-0808">Transferase</keyword>
<dbReference type="PANTHER" id="PTHR21210">
    <property type="entry name" value="TRNA (URACIL-O(2)-)-METHYLTRANSFERASE-RELATED"/>
    <property type="match status" value="1"/>
</dbReference>
<dbReference type="AlphaFoldDB" id="A0A7H9AZF1"/>
<reference evidence="12 13" key="1">
    <citation type="submission" date="2020-07" db="EMBL/GenBank/DDBJ databases">
        <title>The yeast mating-type switching endonuclease HO is a domesticated member of an unorthodox homing genetic element family.</title>
        <authorList>
            <person name="Coughlan A.Y."/>
            <person name="Lombardi L."/>
            <person name="Braun-Galleani S."/>
            <person name="Martos A.R."/>
            <person name="Galeote V."/>
            <person name="Bigey F."/>
            <person name="Dequin S."/>
            <person name="Byrne K.P."/>
            <person name="Wolfe K.H."/>
        </authorList>
    </citation>
    <scope>NUCLEOTIDE SEQUENCE [LARGE SCALE GENOMIC DNA]</scope>
    <source>
        <strain evidence="12 13">NRRL Y-6702</strain>
    </source>
</reference>
<keyword evidence="8 11" id="KW-0949">S-adenosyl-L-methionine</keyword>
<dbReference type="GO" id="GO:0141101">
    <property type="term" value="F:tRNA(Ser) (uridine(44)-2'-O-)-methyltransferase activity"/>
    <property type="evidence" value="ECO:0007669"/>
    <property type="project" value="UniProtKB-EC"/>
</dbReference>
<evidence type="ECO:0000256" key="11">
    <source>
        <dbReference type="RuleBase" id="RU368004"/>
    </source>
</evidence>
<dbReference type="Pfam" id="PF07757">
    <property type="entry name" value="AdoMet_MTase"/>
    <property type="match status" value="1"/>
</dbReference>
<dbReference type="GO" id="GO:0005737">
    <property type="term" value="C:cytoplasm"/>
    <property type="evidence" value="ECO:0007669"/>
    <property type="project" value="UniProtKB-SubCell"/>
</dbReference>
<dbReference type="KEGG" id="zmk:HG535_0C01540"/>
<organism evidence="12 13">
    <name type="scientific">Zygotorulaspora mrakii</name>
    <name type="common">Zygosaccharomyces mrakii</name>
    <dbReference type="NCBI Taxonomy" id="42260"/>
    <lineage>
        <taxon>Eukaryota</taxon>
        <taxon>Fungi</taxon>
        <taxon>Dikarya</taxon>
        <taxon>Ascomycota</taxon>
        <taxon>Saccharomycotina</taxon>
        <taxon>Saccharomycetes</taxon>
        <taxon>Saccharomycetales</taxon>
        <taxon>Saccharomycetaceae</taxon>
        <taxon>Zygotorulaspora</taxon>
    </lineage>
</organism>
<keyword evidence="9 11" id="KW-0819">tRNA processing</keyword>
<evidence type="ECO:0000313" key="13">
    <source>
        <dbReference type="Proteomes" id="UP000509704"/>
    </source>
</evidence>
<sequence>MGKGHTSANGGSRTEGYQYDINEKSILGDEWCSMYSTTAPIKFEKSHFETAMMHLIREPNINSTAILRADILREAVFEIEPNGKPKVKEEKTQDLEVTDPEAKKIGIDDLDVRVAPTNPLLNLHVVIQIVRRIIPRNLYKDAIMNQTCLIMNSSSSKPSTSLVVYTPHIKAEDECPFYIPHVKAVGILFHNNVLSVHYIPFDNVELLRDESQRAVRTAWRLLQTAYKHSMGIMEGYEKRVNHDQVVDKVDFQDCYIAFKKRYSKFLVDNWAESTDPKKHVFEDIAIAAFLFELWKKIYGKDFKEKIQFKDLGCGNGALCYILISEGIRGKGIDARRRKSWSIYPPDVQAALKEQVIVPSLLLRPHPEVRKRIPHLEHNGGLFPVKVAHELIAPATIVYSSEDLLQSPQVNVTEFSPDTFIIGNHSDELTCWIPLLGYPFIVIPCCSHNFSGERVRFNVRKSTLQSSSKSLGNSTYAGLVDHVEYIANRVGWKVEKEMLRIPSTRNAAIIGYENPFLDQFPTQEVYDVIIEDGGPDNWIQNTMALMKRNPRSH</sequence>
<name>A0A7H9AZF1_ZYGMR</name>
<evidence type="ECO:0000256" key="4">
    <source>
        <dbReference type="ARBA" id="ARBA00017788"/>
    </source>
</evidence>
<comment type="catalytic activity">
    <reaction evidence="10 11">
        <text>uridine(44) in tRNA(Ser) + S-adenosyl-L-methionine = 2'-O-methyluridine(44) in tRNA(Ser) + S-adenosyl-L-homocysteine + H(+)</text>
        <dbReference type="Rhea" id="RHEA:43100"/>
        <dbReference type="Rhea" id="RHEA-COMP:10339"/>
        <dbReference type="Rhea" id="RHEA-COMP:10340"/>
        <dbReference type="ChEBI" id="CHEBI:15378"/>
        <dbReference type="ChEBI" id="CHEBI:57856"/>
        <dbReference type="ChEBI" id="CHEBI:59789"/>
        <dbReference type="ChEBI" id="CHEBI:65315"/>
        <dbReference type="ChEBI" id="CHEBI:74478"/>
        <dbReference type="EC" id="2.1.1.211"/>
    </reaction>
</comment>
<proteinExistence type="inferred from homology"/>
<dbReference type="EC" id="2.1.1.211" evidence="3 11"/>
<keyword evidence="5 11" id="KW-0963">Cytoplasm</keyword>
<keyword evidence="6 11" id="KW-0489">Methyltransferase</keyword>
<evidence type="ECO:0000256" key="7">
    <source>
        <dbReference type="ARBA" id="ARBA00022679"/>
    </source>
</evidence>
<evidence type="ECO:0000256" key="5">
    <source>
        <dbReference type="ARBA" id="ARBA00022490"/>
    </source>
</evidence>
<keyword evidence="13" id="KW-1185">Reference proteome</keyword>
<dbReference type="InterPro" id="IPR011671">
    <property type="entry name" value="tRNA_uracil_MeTrfase"/>
</dbReference>
<accession>A0A7H9AZF1</accession>
<dbReference type="OrthoDB" id="10047021at2759"/>
<dbReference type="RefSeq" id="XP_037143533.1">
    <property type="nucleotide sequence ID" value="XM_037287638.1"/>
</dbReference>